<keyword evidence="11" id="KW-0966">Cell projection</keyword>
<dbReference type="STRING" id="1150625.Q75_06160"/>
<name>A0A147K9L9_9BACI</name>
<keyword evidence="12" id="KW-1185">Reference proteome</keyword>
<comment type="subcellular location">
    <subcellularLocation>
        <location evidence="1">Cell membrane</location>
        <topology evidence="1">Peripheral membrane protein</topology>
        <orientation evidence="1">Cytoplasmic side</orientation>
    </subcellularLocation>
</comment>
<keyword evidence="10" id="KW-1006">Bacterial flagellum protein export</keyword>
<keyword evidence="6" id="KW-0145">Chemotaxis</keyword>
<evidence type="ECO:0000256" key="2">
    <source>
        <dbReference type="ARBA" id="ARBA00010004"/>
    </source>
</evidence>
<evidence type="ECO:0000256" key="8">
    <source>
        <dbReference type="ARBA" id="ARBA00022927"/>
    </source>
</evidence>
<dbReference type="Gene3D" id="1.10.287.1700">
    <property type="match status" value="1"/>
</dbReference>
<evidence type="ECO:0000256" key="6">
    <source>
        <dbReference type="ARBA" id="ARBA00022500"/>
    </source>
</evidence>
<dbReference type="PATRIC" id="fig|1150625.3.peg.1289"/>
<evidence type="ECO:0000256" key="1">
    <source>
        <dbReference type="ARBA" id="ARBA00004413"/>
    </source>
</evidence>
<evidence type="ECO:0000256" key="4">
    <source>
        <dbReference type="ARBA" id="ARBA00022448"/>
    </source>
</evidence>
<sequence length="149" mass="18239">MKSFDFRFEKVLTIKEREKEEVFSTYQESIKQFQEVAEKLYELLKKKEDLIDYQEKQLQIGIPVQSIRQHSSFLTNLEKSISYYQERVIQARNRMTWFEQKLAEKNIEVKQYEKMKEKAFHQYVKVQNYEETKQLDELAMMQFGKGAWR</sequence>
<dbReference type="EMBL" id="LDYG01000024">
    <property type="protein sequence ID" value="KUP07110.1"/>
    <property type="molecule type" value="Genomic_DNA"/>
</dbReference>
<keyword evidence="7" id="KW-1005">Bacterial flagellum biogenesis</keyword>
<evidence type="ECO:0000256" key="3">
    <source>
        <dbReference type="ARBA" id="ARBA00020392"/>
    </source>
</evidence>
<dbReference type="InterPro" id="IPR053716">
    <property type="entry name" value="Flag_assembly_chemotaxis_eff"/>
</dbReference>
<organism evidence="11 12">
    <name type="scientific">Bacillus coahuilensis p1.1.43</name>
    <dbReference type="NCBI Taxonomy" id="1150625"/>
    <lineage>
        <taxon>Bacteria</taxon>
        <taxon>Bacillati</taxon>
        <taxon>Bacillota</taxon>
        <taxon>Bacilli</taxon>
        <taxon>Bacillales</taxon>
        <taxon>Bacillaceae</taxon>
        <taxon>Bacillus</taxon>
    </lineage>
</organism>
<evidence type="ECO:0000313" key="11">
    <source>
        <dbReference type="EMBL" id="KUP07110.1"/>
    </source>
</evidence>
<gene>
    <name evidence="11" type="primary">fliJ</name>
    <name evidence="11" type="ORF">Q75_06160</name>
</gene>
<accession>A0A147K9L9</accession>
<evidence type="ECO:0000256" key="5">
    <source>
        <dbReference type="ARBA" id="ARBA00022475"/>
    </source>
</evidence>
<keyword evidence="9" id="KW-0472">Membrane</keyword>
<keyword evidence="11" id="KW-0282">Flagellum</keyword>
<protein>
    <recommendedName>
        <fullName evidence="3">Flagellar FliJ protein</fullName>
    </recommendedName>
</protein>
<dbReference type="GO" id="GO:0006935">
    <property type="term" value="P:chemotaxis"/>
    <property type="evidence" value="ECO:0007669"/>
    <property type="project" value="UniProtKB-KW"/>
</dbReference>
<dbReference type="GO" id="GO:0015031">
    <property type="term" value="P:protein transport"/>
    <property type="evidence" value="ECO:0007669"/>
    <property type="project" value="UniProtKB-KW"/>
</dbReference>
<dbReference type="GO" id="GO:0071973">
    <property type="term" value="P:bacterial-type flagellum-dependent cell motility"/>
    <property type="evidence" value="ECO:0007669"/>
    <property type="project" value="InterPro"/>
</dbReference>
<dbReference type="GO" id="GO:0005886">
    <property type="term" value="C:plasma membrane"/>
    <property type="evidence" value="ECO:0007669"/>
    <property type="project" value="UniProtKB-SubCell"/>
</dbReference>
<dbReference type="AlphaFoldDB" id="A0A147K9L9"/>
<evidence type="ECO:0000313" key="12">
    <source>
        <dbReference type="Proteomes" id="UP000074108"/>
    </source>
</evidence>
<keyword evidence="8" id="KW-0653">Protein transport</keyword>
<proteinExistence type="inferred from homology"/>
<reference evidence="11 12" key="1">
    <citation type="journal article" date="2016" name="Front. Microbiol.">
        <title>Microevolution Analysis of Bacillus coahuilensis Unveils Differences in Phosphorus Acquisition Strategies and Their Regulation.</title>
        <authorList>
            <person name="Gomez-Lunar Z."/>
            <person name="Hernandez-Gonzalez I."/>
            <person name="Rodriguez-Torres M.D."/>
            <person name="Souza V."/>
            <person name="Olmedo-Alvarez G."/>
        </authorList>
    </citation>
    <scope>NUCLEOTIDE SEQUENCE [LARGE SCALE GENOMIC DNA]</scope>
    <source>
        <strain evidence="12">p1.1.43</strain>
    </source>
</reference>
<dbReference type="Pfam" id="PF02050">
    <property type="entry name" value="FliJ"/>
    <property type="match status" value="1"/>
</dbReference>
<dbReference type="OrthoDB" id="2968361at2"/>
<dbReference type="RefSeq" id="WP_059350757.1">
    <property type="nucleotide sequence ID" value="NZ_LDYG01000024.1"/>
</dbReference>
<evidence type="ECO:0000256" key="9">
    <source>
        <dbReference type="ARBA" id="ARBA00023136"/>
    </source>
</evidence>
<dbReference type="Proteomes" id="UP000074108">
    <property type="component" value="Unassembled WGS sequence"/>
</dbReference>
<keyword evidence="4" id="KW-0813">Transport</keyword>
<evidence type="ECO:0000256" key="10">
    <source>
        <dbReference type="ARBA" id="ARBA00023225"/>
    </source>
</evidence>
<dbReference type="InterPro" id="IPR012823">
    <property type="entry name" value="Flagell_FliJ"/>
</dbReference>
<keyword evidence="5" id="KW-1003">Cell membrane</keyword>
<dbReference type="NCBIfam" id="TIGR02473">
    <property type="entry name" value="flagell_FliJ"/>
    <property type="match status" value="1"/>
</dbReference>
<comment type="caution">
    <text evidence="11">The sequence shown here is derived from an EMBL/GenBank/DDBJ whole genome shotgun (WGS) entry which is preliminary data.</text>
</comment>
<dbReference type="GO" id="GO:0044781">
    <property type="term" value="P:bacterial-type flagellum organization"/>
    <property type="evidence" value="ECO:0007669"/>
    <property type="project" value="UniProtKB-KW"/>
</dbReference>
<keyword evidence="11" id="KW-0969">Cilium</keyword>
<evidence type="ECO:0000256" key="7">
    <source>
        <dbReference type="ARBA" id="ARBA00022795"/>
    </source>
</evidence>
<dbReference type="GO" id="GO:0009288">
    <property type="term" value="C:bacterial-type flagellum"/>
    <property type="evidence" value="ECO:0007669"/>
    <property type="project" value="InterPro"/>
</dbReference>
<comment type="similarity">
    <text evidence="2">Belongs to the FliJ family.</text>
</comment>